<proteinExistence type="predicted"/>
<protein>
    <submittedName>
        <fullName evidence="2">Uncharacterized protein</fullName>
    </submittedName>
</protein>
<evidence type="ECO:0000256" key="1">
    <source>
        <dbReference type="SAM" id="MobiDB-lite"/>
    </source>
</evidence>
<evidence type="ECO:0000313" key="3">
    <source>
        <dbReference type="Proteomes" id="UP000076154"/>
    </source>
</evidence>
<dbReference type="AlphaFoldDB" id="A0A369JQX1"/>
<name>A0A369JQX1_HYPMA</name>
<reference evidence="2" key="1">
    <citation type="submission" date="2018-04" db="EMBL/GenBank/DDBJ databases">
        <title>Whole genome sequencing of Hypsizygus marmoreus.</title>
        <authorList>
            <person name="Choi I.-G."/>
            <person name="Min B."/>
            <person name="Kim J.-G."/>
            <person name="Kim S."/>
            <person name="Oh Y.-L."/>
            <person name="Kong W.-S."/>
            <person name="Park H."/>
            <person name="Jeong J."/>
            <person name="Song E.-S."/>
        </authorList>
    </citation>
    <scope>NUCLEOTIDE SEQUENCE [LARGE SCALE GENOMIC DNA]</scope>
    <source>
        <strain evidence="2">51987-8</strain>
    </source>
</reference>
<comment type="caution">
    <text evidence="2">The sequence shown here is derived from an EMBL/GenBank/DDBJ whole genome shotgun (WGS) entry which is preliminary data.</text>
</comment>
<sequence>MSFPQPVLPADILRTIYRHVAQADALAFSSATRTRRHVSLPLVFSDVTLEMYEDRLEYADQALLDSITHVHPRSEMSANPNPYLFKRKVTIYRSREDTRTATSQLFHALHRLPNLHSLSFCHTAVPLALLPAFLASLTHSHLLRSLDLPLDPTTPNLSDPPEPEPDPVPPPGPPKLTDLYIIWGSFWDHFLHRRRTCLPDALGEATTFDFGILRTAGALRSSADVIDDVLPGALPPGLTALEMNWRPTPMKQQPAFKFSHLTSNSPPTTQSTPMLTKQRGSTAGCTGVCACPKLETVVWFQAQFEWNTTISAEHVLRGRTVRTVWDPWMLGEDDELGGPLSDNVDRVQQGDWSMEEVFRQFRCE</sequence>
<accession>A0A369JQX1</accession>
<feature type="region of interest" description="Disordered" evidence="1">
    <location>
        <begin position="152"/>
        <end position="173"/>
    </location>
</feature>
<keyword evidence="3" id="KW-1185">Reference proteome</keyword>
<evidence type="ECO:0000313" key="2">
    <source>
        <dbReference type="EMBL" id="RDB23732.1"/>
    </source>
</evidence>
<gene>
    <name evidence="2" type="ORF">Hypma_009461</name>
</gene>
<dbReference type="Proteomes" id="UP000076154">
    <property type="component" value="Unassembled WGS sequence"/>
</dbReference>
<organism evidence="2 3">
    <name type="scientific">Hypsizygus marmoreus</name>
    <name type="common">White beech mushroom</name>
    <name type="synonym">Agaricus marmoreus</name>
    <dbReference type="NCBI Taxonomy" id="39966"/>
    <lineage>
        <taxon>Eukaryota</taxon>
        <taxon>Fungi</taxon>
        <taxon>Dikarya</taxon>
        <taxon>Basidiomycota</taxon>
        <taxon>Agaricomycotina</taxon>
        <taxon>Agaricomycetes</taxon>
        <taxon>Agaricomycetidae</taxon>
        <taxon>Agaricales</taxon>
        <taxon>Tricholomatineae</taxon>
        <taxon>Lyophyllaceae</taxon>
        <taxon>Hypsizygus</taxon>
    </lineage>
</organism>
<dbReference type="EMBL" id="LUEZ02000046">
    <property type="protein sequence ID" value="RDB23732.1"/>
    <property type="molecule type" value="Genomic_DNA"/>
</dbReference>
<dbReference type="InParanoid" id="A0A369JQX1"/>